<name>A0ABU9BWK8_9BURK</name>
<accession>A0ABU9BWK8</accession>
<proteinExistence type="predicted"/>
<dbReference type="PROSITE" id="PS51007">
    <property type="entry name" value="CYTC"/>
    <property type="match status" value="1"/>
</dbReference>
<evidence type="ECO:0000259" key="6">
    <source>
        <dbReference type="PROSITE" id="PS51007"/>
    </source>
</evidence>
<comment type="caution">
    <text evidence="7">The sequence shown here is derived from an EMBL/GenBank/DDBJ whole genome shotgun (WGS) entry which is preliminary data.</text>
</comment>
<organism evidence="7 8">
    <name type="scientific">Ideonella lacteola</name>
    <dbReference type="NCBI Taxonomy" id="2984193"/>
    <lineage>
        <taxon>Bacteria</taxon>
        <taxon>Pseudomonadati</taxon>
        <taxon>Pseudomonadota</taxon>
        <taxon>Betaproteobacteria</taxon>
        <taxon>Burkholderiales</taxon>
        <taxon>Sphaerotilaceae</taxon>
        <taxon>Ideonella</taxon>
    </lineage>
</organism>
<sequence length="250" mass="24699">MRLMHSWLTLTMIGALLWPVASQAADPIVGTSKFATNCSGCHSVASTAKVDRGRNSPTMIRNAINNVGSMSGLSFLSATDLEDIAAYLGNAPSSLSFAQTTVGQTSTSQTVTVRASRIAALTSLAATVSGDFSRSGGTCGTTLSASGSCTITVVFSPTAAGSRTGSLSITHSGLTTAVPIALSGTGAAAPEPTISLNASSLAFGSQTVNTTSSAKTLTVSNTGNAALNFSAITLGGSAAADYAATGGCAV</sequence>
<feature type="chain" id="PRO_5046709729" evidence="5">
    <location>
        <begin position="25"/>
        <end position="250"/>
    </location>
</feature>
<evidence type="ECO:0000256" key="2">
    <source>
        <dbReference type="ARBA" id="ARBA00022723"/>
    </source>
</evidence>
<dbReference type="InterPro" id="IPR009056">
    <property type="entry name" value="Cyt_c-like_dom"/>
</dbReference>
<dbReference type="InterPro" id="IPR036909">
    <property type="entry name" value="Cyt_c-like_dom_sf"/>
</dbReference>
<dbReference type="Proteomes" id="UP001371218">
    <property type="component" value="Unassembled WGS sequence"/>
</dbReference>
<dbReference type="InterPro" id="IPR013783">
    <property type="entry name" value="Ig-like_fold"/>
</dbReference>
<keyword evidence="2 4" id="KW-0479">Metal-binding</keyword>
<evidence type="ECO:0000256" key="4">
    <source>
        <dbReference type="PROSITE-ProRule" id="PRU00433"/>
    </source>
</evidence>
<feature type="non-terminal residue" evidence="7">
    <location>
        <position position="250"/>
    </location>
</feature>
<keyword evidence="8" id="KW-1185">Reference proteome</keyword>
<keyword evidence="3 4" id="KW-0408">Iron</keyword>
<protein>
    <submittedName>
        <fullName evidence="7">Choice-of-anchor D domain-containing protein</fullName>
    </submittedName>
</protein>
<evidence type="ECO:0000256" key="3">
    <source>
        <dbReference type="ARBA" id="ARBA00023004"/>
    </source>
</evidence>
<gene>
    <name evidence="7" type="ORF">AACH06_26340</name>
</gene>
<evidence type="ECO:0000256" key="1">
    <source>
        <dbReference type="ARBA" id="ARBA00022617"/>
    </source>
</evidence>
<dbReference type="Gene3D" id="2.60.40.10">
    <property type="entry name" value="Immunoglobulins"/>
    <property type="match status" value="2"/>
</dbReference>
<dbReference type="SUPFAM" id="SSF46626">
    <property type="entry name" value="Cytochrome c"/>
    <property type="match status" value="1"/>
</dbReference>
<evidence type="ECO:0000256" key="5">
    <source>
        <dbReference type="SAM" id="SignalP"/>
    </source>
</evidence>
<feature type="domain" description="Cytochrome c" evidence="6">
    <location>
        <begin position="25"/>
        <end position="129"/>
    </location>
</feature>
<feature type="signal peptide" evidence="5">
    <location>
        <begin position="1"/>
        <end position="24"/>
    </location>
</feature>
<evidence type="ECO:0000313" key="7">
    <source>
        <dbReference type="EMBL" id="MEK8034362.1"/>
    </source>
</evidence>
<keyword evidence="1 4" id="KW-0349">Heme</keyword>
<dbReference type="NCBIfam" id="NF012200">
    <property type="entry name" value="choice_anch_D"/>
    <property type="match status" value="2"/>
</dbReference>
<keyword evidence="5" id="KW-0732">Signal</keyword>
<dbReference type="RefSeq" id="WP_341428786.1">
    <property type="nucleotide sequence ID" value="NZ_JBBUTG010000027.1"/>
</dbReference>
<dbReference type="EMBL" id="JBBUTG010000027">
    <property type="protein sequence ID" value="MEK8034362.1"/>
    <property type="molecule type" value="Genomic_DNA"/>
</dbReference>
<evidence type="ECO:0000313" key="8">
    <source>
        <dbReference type="Proteomes" id="UP001371218"/>
    </source>
</evidence>
<reference evidence="7 8" key="1">
    <citation type="submission" date="2024-04" db="EMBL/GenBank/DDBJ databases">
        <title>Novel species of the genus Ideonella isolated from streams.</title>
        <authorList>
            <person name="Lu H."/>
        </authorList>
    </citation>
    <scope>NUCLEOTIDE SEQUENCE [LARGE SCALE GENOMIC DNA]</scope>
    <source>
        <strain evidence="7 8">DXS29W</strain>
    </source>
</reference>